<keyword evidence="4" id="KW-1185">Reference proteome</keyword>
<keyword evidence="1" id="KW-0677">Repeat</keyword>
<dbReference type="RefSeq" id="XP_037217175.1">
    <property type="nucleotide sequence ID" value="XM_037365763.1"/>
</dbReference>
<sequence>MTSPIVPLHHSASSPPKSIIPAGGVPVMQFQVGGNVTQSTHYHNGPSGIDLLRQHIVRDAIHSAYQLSSTLVCLPGTRTAALNGLMEWAHNEDDAELSILWLTGPAGAGKSSVARTFAEQCSNAGLLGGSYFFSGKDSTRAASLGLFPTLAYQLATVWNAYSVALDDVLREDSLICDCAPGHQFQRLFLDIILSLPPPARNPILVIDGLDKCETSRVQTDLLALLWRSIADGGLPLRLFLSSSNDAHLARILDSPLAHNIVDIMTLGAEAESYGDIHRYLSYSFNRIRGQLIAGGLPLEEEWISETTLEQLVDKSSGMFIHAAAIVRFLDDEFSHPSDRIEAVLALDPQSTGTIDQLYTQILCTLPSDADIIVPNLLFILLHPKYQVGLQPEDVDCILGLRTGRTRLLLRAVSSLLDVPELHNPPVVDKYVEPFHTSFLDFLSDRRRCGRDIWWLSFPPTAHNVAVAMIKFLGAAQGTQHILLRRTISASLASLLSDLEPDDKIIASLSNINIEQSLAVYPFATRSTAEQNQPNNHQTLWKAPFSIFWPQFSRYPASILQTWDNQLWTASLSRALLARRLPLAQSPNTSSTWVCQYDNAYSTIFHRHPDTLFFLRLLSHCIQFLKQYLPSPEECWGFLGITHSCLLPFKEIYSNGIIPNMDEAISPINFLVDAARSGDLYLPPEQFAAEVMTAWAKALGEGRDLSLDMLHWVQYVVFTLGHLF</sequence>
<dbReference type="PANTHER" id="PTHR10039:SF17">
    <property type="entry name" value="FUNGAL STAND N-TERMINAL GOODBYE DOMAIN-CONTAINING PROTEIN-RELATED"/>
    <property type="match status" value="1"/>
</dbReference>
<dbReference type="AlphaFoldDB" id="A0A8H6SDN2"/>
<accession>A0A8H6SDN2</accession>
<feature type="domain" description="Nephrocystin 3-like N-terminal" evidence="2">
    <location>
        <begin position="87"/>
        <end position="242"/>
    </location>
</feature>
<evidence type="ECO:0000259" key="2">
    <source>
        <dbReference type="Pfam" id="PF24883"/>
    </source>
</evidence>
<evidence type="ECO:0000313" key="3">
    <source>
        <dbReference type="EMBL" id="KAF7296816.1"/>
    </source>
</evidence>
<name>A0A8H6SDN2_9AGAR</name>
<evidence type="ECO:0000313" key="4">
    <source>
        <dbReference type="Proteomes" id="UP000636479"/>
    </source>
</evidence>
<gene>
    <name evidence="3" type="ORF">MIND_00912600</name>
</gene>
<proteinExistence type="predicted"/>
<organism evidence="3 4">
    <name type="scientific">Mycena indigotica</name>
    <dbReference type="NCBI Taxonomy" id="2126181"/>
    <lineage>
        <taxon>Eukaryota</taxon>
        <taxon>Fungi</taxon>
        <taxon>Dikarya</taxon>
        <taxon>Basidiomycota</taxon>
        <taxon>Agaricomycotina</taxon>
        <taxon>Agaricomycetes</taxon>
        <taxon>Agaricomycetidae</taxon>
        <taxon>Agaricales</taxon>
        <taxon>Marasmiineae</taxon>
        <taxon>Mycenaceae</taxon>
        <taxon>Mycena</taxon>
    </lineage>
</organism>
<dbReference type="EMBL" id="JACAZF010000008">
    <property type="protein sequence ID" value="KAF7296816.1"/>
    <property type="molecule type" value="Genomic_DNA"/>
</dbReference>
<dbReference type="OrthoDB" id="4760524at2759"/>
<dbReference type="Proteomes" id="UP000636479">
    <property type="component" value="Unassembled WGS sequence"/>
</dbReference>
<dbReference type="PANTHER" id="PTHR10039">
    <property type="entry name" value="AMELOGENIN"/>
    <property type="match status" value="1"/>
</dbReference>
<dbReference type="Gene3D" id="3.40.50.300">
    <property type="entry name" value="P-loop containing nucleotide triphosphate hydrolases"/>
    <property type="match status" value="1"/>
</dbReference>
<dbReference type="SUPFAM" id="SSF52540">
    <property type="entry name" value="P-loop containing nucleoside triphosphate hydrolases"/>
    <property type="match status" value="2"/>
</dbReference>
<protein>
    <recommendedName>
        <fullName evidence="2">Nephrocystin 3-like N-terminal domain-containing protein</fullName>
    </recommendedName>
</protein>
<evidence type="ECO:0000256" key="1">
    <source>
        <dbReference type="ARBA" id="ARBA00022737"/>
    </source>
</evidence>
<dbReference type="InterPro" id="IPR056884">
    <property type="entry name" value="NPHP3-like_N"/>
</dbReference>
<dbReference type="Pfam" id="PF24883">
    <property type="entry name" value="NPHP3_N"/>
    <property type="match status" value="1"/>
</dbReference>
<reference evidence="3" key="1">
    <citation type="submission" date="2020-05" db="EMBL/GenBank/DDBJ databases">
        <title>Mycena genomes resolve the evolution of fungal bioluminescence.</title>
        <authorList>
            <person name="Tsai I.J."/>
        </authorList>
    </citation>
    <scope>NUCLEOTIDE SEQUENCE</scope>
    <source>
        <strain evidence="3">171206Taipei</strain>
    </source>
</reference>
<dbReference type="InterPro" id="IPR027417">
    <property type="entry name" value="P-loop_NTPase"/>
</dbReference>
<dbReference type="GeneID" id="59348279"/>
<comment type="caution">
    <text evidence="3">The sequence shown here is derived from an EMBL/GenBank/DDBJ whole genome shotgun (WGS) entry which is preliminary data.</text>
</comment>